<dbReference type="PANTHER" id="PTHR33269:SF17">
    <property type="entry name" value="NADH-UBIQUINONE OXIDOREDUCTASE CHAIN 6"/>
    <property type="match status" value="1"/>
</dbReference>
<dbReference type="EMBL" id="OX458332">
    <property type="protein sequence ID" value="CAI8891518.1"/>
    <property type="molecule type" value="Genomic_DNA"/>
</dbReference>
<comment type="catalytic activity">
    <reaction evidence="12 13">
        <text>a quinone + NADH + 5 H(+)(in) = a quinol + NAD(+) + 4 H(+)(out)</text>
        <dbReference type="Rhea" id="RHEA:57888"/>
        <dbReference type="ChEBI" id="CHEBI:15378"/>
        <dbReference type="ChEBI" id="CHEBI:24646"/>
        <dbReference type="ChEBI" id="CHEBI:57540"/>
        <dbReference type="ChEBI" id="CHEBI:57945"/>
        <dbReference type="ChEBI" id="CHEBI:132124"/>
    </reaction>
</comment>
<dbReference type="InterPro" id="IPR042106">
    <property type="entry name" value="Nuo/plastoQ_OxRdtase_6_NuoJ"/>
</dbReference>
<protein>
    <recommendedName>
        <fullName evidence="3 13">NADH-quinone oxidoreductase subunit J</fullName>
        <ecNumber evidence="13">7.1.1.-</ecNumber>
    </recommendedName>
</protein>
<dbReference type="GO" id="GO:0048038">
    <property type="term" value="F:quinone binding"/>
    <property type="evidence" value="ECO:0007669"/>
    <property type="project" value="UniProtKB-UniRule"/>
</dbReference>
<feature type="transmembrane region" description="Helical" evidence="13">
    <location>
        <begin position="57"/>
        <end position="77"/>
    </location>
</feature>
<dbReference type="InterPro" id="IPR001457">
    <property type="entry name" value="NADH_UbQ/plastoQ_OxRdtase_su6"/>
</dbReference>
<dbReference type="PANTHER" id="PTHR33269">
    <property type="entry name" value="NADH-UBIQUINONE OXIDOREDUCTASE CHAIN 6"/>
    <property type="match status" value="1"/>
</dbReference>
<dbReference type="Pfam" id="PF00499">
    <property type="entry name" value="Oxidored_q3"/>
    <property type="match status" value="1"/>
</dbReference>
<evidence type="ECO:0000256" key="6">
    <source>
        <dbReference type="ARBA" id="ARBA00022719"/>
    </source>
</evidence>
<evidence type="ECO:0000256" key="8">
    <source>
        <dbReference type="ARBA" id="ARBA00022989"/>
    </source>
</evidence>
<proteinExistence type="inferred from homology"/>
<dbReference type="Proteomes" id="UP001158598">
    <property type="component" value="Chromosome"/>
</dbReference>
<evidence type="ECO:0000313" key="14">
    <source>
        <dbReference type="EMBL" id="CAI8891518.1"/>
    </source>
</evidence>
<organism evidence="14 15">
    <name type="scientific">Methylococcus capsulatus</name>
    <dbReference type="NCBI Taxonomy" id="414"/>
    <lineage>
        <taxon>Bacteria</taxon>
        <taxon>Pseudomonadati</taxon>
        <taxon>Pseudomonadota</taxon>
        <taxon>Gammaproteobacteria</taxon>
        <taxon>Methylococcales</taxon>
        <taxon>Methylococcaceae</taxon>
        <taxon>Methylococcus</taxon>
    </lineage>
</organism>
<dbReference type="RefSeq" id="WP_017365911.1">
    <property type="nucleotide sequence ID" value="NZ_CP079097.1"/>
</dbReference>
<feature type="transmembrane region" description="Helical" evidence="13">
    <location>
        <begin position="29"/>
        <end position="51"/>
    </location>
</feature>
<evidence type="ECO:0000256" key="9">
    <source>
        <dbReference type="ARBA" id="ARBA00023027"/>
    </source>
</evidence>
<reference evidence="14" key="1">
    <citation type="submission" date="2023-03" db="EMBL/GenBank/DDBJ databases">
        <authorList>
            <person name="Pearce D."/>
        </authorList>
    </citation>
    <scope>NUCLEOTIDE SEQUENCE</scope>
    <source>
        <strain evidence="14">Mc</strain>
    </source>
</reference>
<dbReference type="FunFam" id="1.20.120.1200:FF:000001">
    <property type="entry name" value="NADH-quinone oxidoreductase subunit J"/>
    <property type="match status" value="1"/>
</dbReference>
<keyword evidence="8 13" id="KW-1133">Transmembrane helix</keyword>
<evidence type="ECO:0000256" key="10">
    <source>
        <dbReference type="ARBA" id="ARBA00023136"/>
    </source>
</evidence>
<evidence type="ECO:0000256" key="7">
    <source>
        <dbReference type="ARBA" id="ARBA00022967"/>
    </source>
</evidence>
<keyword evidence="9 13" id="KW-0520">NAD</keyword>
<evidence type="ECO:0000256" key="13">
    <source>
        <dbReference type="RuleBase" id="RU004429"/>
    </source>
</evidence>
<evidence type="ECO:0000256" key="12">
    <source>
        <dbReference type="ARBA" id="ARBA00047712"/>
    </source>
</evidence>
<evidence type="ECO:0000256" key="11">
    <source>
        <dbReference type="ARBA" id="ARBA00025811"/>
    </source>
</evidence>
<dbReference type="GO" id="GO:0008137">
    <property type="term" value="F:NADH dehydrogenase (ubiquinone) activity"/>
    <property type="evidence" value="ECO:0007669"/>
    <property type="project" value="UniProtKB-UniRule"/>
</dbReference>
<evidence type="ECO:0000256" key="2">
    <source>
        <dbReference type="ARBA" id="ARBA00005698"/>
    </source>
</evidence>
<evidence type="ECO:0000256" key="5">
    <source>
        <dbReference type="ARBA" id="ARBA00022692"/>
    </source>
</evidence>
<dbReference type="GO" id="GO:0005886">
    <property type="term" value="C:plasma membrane"/>
    <property type="evidence" value="ECO:0007669"/>
    <property type="project" value="UniProtKB-SubCell"/>
</dbReference>
<dbReference type="Gene3D" id="1.20.120.1200">
    <property type="entry name" value="NADH-ubiquinone/plastoquinone oxidoreductase chain 6, subunit NuoJ"/>
    <property type="match status" value="1"/>
</dbReference>
<keyword evidence="7" id="KW-1278">Translocase</keyword>
<dbReference type="AlphaFoldDB" id="A0AA35V8T0"/>
<sequence>MELILFYLSALVAVAATFMVVIQCNTVHALLYLIVSLLASGFIFYLLGAFFAAVLEVIIYAGAIIVLFVFVVMMLNLGSKTIEQERQWLCPGIWHGPAALCAILFAELLFILMRSGAHEAGRIVDSKALGIALFGPYLLAVETASMLLLAGLVGAYHLGRPLKS</sequence>
<evidence type="ECO:0000256" key="4">
    <source>
        <dbReference type="ARBA" id="ARBA00022475"/>
    </source>
</evidence>
<comment type="subunit">
    <text evidence="11">Composed of 13 different subunits. Subunits NuoA, H, J, K, L, M, N constitute the membrane sector of the complex.</text>
</comment>
<evidence type="ECO:0000256" key="3">
    <source>
        <dbReference type="ARBA" id="ARBA00019907"/>
    </source>
</evidence>
<gene>
    <name evidence="14" type="primary">nuoJ</name>
    <name evidence="14" type="ORF">MCNOR_3265</name>
</gene>
<accession>A0AA35V8T0</accession>
<comment type="function">
    <text evidence="13">NDH-1 shuttles electrons from NADH, via FMN and iron-sulfur (Fe-S) centers, to quinones in the respiratory chain. Couples the redox reaction to proton translocation (for every two electrons transferred, four hydrogen ions are translocated across the cytoplasmic membrane), and thus conserves the redox energy in a proton gradient.</text>
</comment>
<comment type="similarity">
    <text evidence="2 13">Belongs to the complex I subunit 6 family.</text>
</comment>
<dbReference type="EC" id="7.1.1.-" evidence="13"/>
<keyword evidence="6 13" id="KW-0874">Quinone</keyword>
<feature type="transmembrane region" description="Helical" evidence="13">
    <location>
        <begin position="6"/>
        <end position="22"/>
    </location>
</feature>
<keyword evidence="5 13" id="KW-0812">Transmembrane</keyword>
<keyword evidence="4 13" id="KW-1003">Cell membrane</keyword>
<evidence type="ECO:0000256" key="1">
    <source>
        <dbReference type="ARBA" id="ARBA00004651"/>
    </source>
</evidence>
<name>A0AA35V8T0_METCP</name>
<feature type="transmembrane region" description="Helical" evidence="13">
    <location>
        <begin position="98"/>
        <end position="117"/>
    </location>
</feature>
<comment type="subcellular location">
    <subcellularLocation>
        <location evidence="1 13">Cell membrane</location>
        <topology evidence="1 13">Multi-pass membrane protein</topology>
    </subcellularLocation>
</comment>
<evidence type="ECO:0000313" key="15">
    <source>
        <dbReference type="Proteomes" id="UP001158598"/>
    </source>
</evidence>
<feature type="transmembrane region" description="Helical" evidence="13">
    <location>
        <begin position="137"/>
        <end position="158"/>
    </location>
</feature>
<keyword evidence="10 13" id="KW-0472">Membrane</keyword>
<dbReference type="NCBIfam" id="NF005162">
    <property type="entry name" value="PRK06638.1-1"/>
    <property type="match status" value="1"/>
</dbReference>